<proteinExistence type="predicted"/>
<feature type="domain" description="Glycosyltransferase 2-like" evidence="1">
    <location>
        <begin position="6"/>
        <end position="148"/>
    </location>
</feature>
<dbReference type="EMBL" id="JHEG04000001">
    <property type="protein sequence ID" value="KAF3890652.1"/>
    <property type="molecule type" value="Genomic_DNA"/>
</dbReference>
<protein>
    <submittedName>
        <fullName evidence="2">Glycosyltransferase family 2 protein</fullName>
    </submittedName>
</protein>
<dbReference type="InterPro" id="IPR001173">
    <property type="entry name" value="Glyco_trans_2-like"/>
</dbReference>
<dbReference type="InterPro" id="IPR029044">
    <property type="entry name" value="Nucleotide-diphossugar_trans"/>
</dbReference>
<organism evidence="2 3">
    <name type="scientific">Tolypothrix bouteillei VB521301</name>
    <dbReference type="NCBI Taxonomy" id="1479485"/>
    <lineage>
        <taxon>Bacteria</taxon>
        <taxon>Bacillati</taxon>
        <taxon>Cyanobacteriota</taxon>
        <taxon>Cyanophyceae</taxon>
        <taxon>Nostocales</taxon>
        <taxon>Tolypothrichaceae</taxon>
        <taxon>Tolypothrix</taxon>
    </lineage>
</organism>
<dbReference type="InterPro" id="IPR050834">
    <property type="entry name" value="Glycosyltransf_2"/>
</dbReference>
<dbReference type="PANTHER" id="PTHR43685">
    <property type="entry name" value="GLYCOSYLTRANSFERASE"/>
    <property type="match status" value="1"/>
</dbReference>
<dbReference type="SUPFAM" id="SSF53448">
    <property type="entry name" value="Nucleotide-diphospho-sugar transferases"/>
    <property type="match status" value="1"/>
</dbReference>
<name>A0A8S9TGG0_9CYAN</name>
<reference evidence="2" key="2">
    <citation type="submission" date="2019-11" db="EMBL/GenBank/DDBJ databases">
        <title>Improved Assembly of Tolypothrix boutellei genome.</title>
        <authorList>
            <person name="Sarangi A.N."/>
            <person name="Mukherjee M."/>
            <person name="Ghosh S."/>
            <person name="Singh D."/>
            <person name="Das A."/>
            <person name="Kant S."/>
            <person name="Prusty A."/>
            <person name="Tripathy S."/>
        </authorList>
    </citation>
    <scope>NUCLEOTIDE SEQUENCE</scope>
    <source>
        <strain evidence="2">VB521301</strain>
    </source>
</reference>
<evidence type="ECO:0000313" key="2">
    <source>
        <dbReference type="EMBL" id="KAF3890652.1"/>
    </source>
</evidence>
<dbReference type="PANTHER" id="PTHR43685:SF2">
    <property type="entry name" value="GLYCOSYLTRANSFERASE 2-LIKE DOMAIN-CONTAINING PROTEIN"/>
    <property type="match status" value="1"/>
</dbReference>
<keyword evidence="3" id="KW-1185">Reference proteome</keyword>
<dbReference type="CDD" id="cd00761">
    <property type="entry name" value="Glyco_tranf_GTA_type"/>
    <property type="match status" value="1"/>
</dbReference>
<dbReference type="Pfam" id="PF00535">
    <property type="entry name" value="Glycos_transf_2"/>
    <property type="match status" value="1"/>
</dbReference>
<accession>A0A8S9TGG0</accession>
<evidence type="ECO:0000259" key="1">
    <source>
        <dbReference type="Pfam" id="PF00535"/>
    </source>
</evidence>
<dbReference type="OrthoDB" id="396512at2"/>
<dbReference type="Proteomes" id="UP000029738">
    <property type="component" value="Unassembled WGS sequence"/>
</dbReference>
<gene>
    <name evidence="2" type="ORF">DA73_0400038305</name>
</gene>
<reference evidence="2" key="1">
    <citation type="journal article" date="2015" name="Genome Announc.">
        <title>Draft Genome Sequence of Tolypothrix boutellei Strain VB521301.</title>
        <authorList>
            <person name="Chandrababunaidu M.M."/>
            <person name="Singh D."/>
            <person name="Sen D."/>
            <person name="Bhan S."/>
            <person name="Das S."/>
            <person name="Gupta A."/>
            <person name="Adhikary S.P."/>
            <person name="Tripathy S."/>
        </authorList>
    </citation>
    <scope>NUCLEOTIDE SEQUENCE</scope>
    <source>
        <strain evidence="2">VB521301</strain>
    </source>
</reference>
<evidence type="ECO:0000313" key="3">
    <source>
        <dbReference type="Proteomes" id="UP000029738"/>
    </source>
</evidence>
<dbReference type="AlphaFoldDB" id="A0A8S9TGG0"/>
<dbReference type="Gene3D" id="3.90.550.10">
    <property type="entry name" value="Spore Coat Polysaccharide Biosynthesis Protein SpsA, Chain A"/>
    <property type="match status" value="1"/>
</dbReference>
<dbReference type="RefSeq" id="WP_050045464.1">
    <property type="nucleotide sequence ID" value="NZ_JHEG04000001.1"/>
</dbReference>
<sequence>MTASVSTIIPCYRCSKTIYRAVDSVAKQTLLPAEVILVDDGSGDETLQVLWQLQRDYGKDWIKIIALKENSGAAVARNTGWNAASHKYIAFLDADDAWHPDKIAIQFSWMLDNPEIVLSGHRAVVHNTKAQLNYEPIPSSIKINRIGRQKILFSNRFSTSCVMIKRAIPQRFNPAFIYSQDYLLWLDIILAGGRACILSFPVSYYFKAFYGAGGQTKYLSNGKAGEQKIYQTLLTSRRITYLEWQIISLWALAKYYRRVLICSAQNLHDSLSRSLINEVCDS</sequence>
<comment type="caution">
    <text evidence="2">The sequence shown here is derived from an EMBL/GenBank/DDBJ whole genome shotgun (WGS) entry which is preliminary data.</text>
</comment>